<dbReference type="Proteomes" id="UP000005297">
    <property type="component" value="Unassembled WGS sequence"/>
</dbReference>
<feature type="transmembrane region" description="Helical" evidence="6">
    <location>
        <begin position="92"/>
        <end position="114"/>
    </location>
</feature>
<feature type="transmembrane region" description="Helical" evidence="6">
    <location>
        <begin position="166"/>
        <end position="189"/>
    </location>
</feature>
<dbReference type="PANTHER" id="PTHR30028">
    <property type="entry name" value="UPF0014 INNER MEMBRANE PROTEIN YBBM-RELATED"/>
    <property type="match status" value="1"/>
</dbReference>
<feature type="transmembrane region" description="Helical" evidence="6">
    <location>
        <begin position="195"/>
        <end position="218"/>
    </location>
</feature>
<accession>Q0EWN3</accession>
<evidence type="ECO:0000256" key="3">
    <source>
        <dbReference type="ARBA" id="ARBA00022692"/>
    </source>
</evidence>
<feature type="transmembrane region" description="Helical" evidence="6">
    <location>
        <begin position="126"/>
        <end position="145"/>
    </location>
</feature>
<dbReference type="OrthoDB" id="9791807at2"/>
<keyword evidence="3 6" id="KW-0812">Transmembrane</keyword>
<dbReference type="EMBL" id="AATS01000019">
    <property type="protein sequence ID" value="EAU53644.1"/>
    <property type="molecule type" value="Genomic_DNA"/>
</dbReference>
<dbReference type="HOGENOM" id="CLU_076147_1_0_0"/>
<dbReference type="InterPro" id="IPR005226">
    <property type="entry name" value="UPF0014_fam"/>
</dbReference>
<reference evidence="7 8" key="1">
    <citation type="submission" date="2006-09" db="EMBL/GenBank/DDBJ databases">
        <authorList>
            <person name="Emerson D."/>
            <person name="Ferriera S."/>
            <person name="Johnson J."/>
            <person name="Kravitz S."/>
            <person name="Halpern A."/>
            <person name="Remington K."/>
            <person name="Beeson K."/>
            <person name="Tran B."/>
            <person name="Rogers Y.-H."/>
            <person name="Friedman R."/>
            <person name="Venter J.C."/>
        </authorList>
    </citation>
    <scope>NUCLEOTIDE SEQUENCE [LARGE SCALE GENOMIC DNA]</scope>
    <source>
        <strain evidence="7 8">PV-1</strain>
    </source>
</reference>
<dbReference type="STRING" id="314344.AL013_08445"/>
<dbReference type="PANTHER" id="PTHR30028:SF0">
    <property type="entry name" value="PROTEIN ALUMINUM SENSITIVE 3"/>
    <property type="match status" value="1"/>
</dbReference>
<keyword evidence="5 6" id="KW-0472">Membrane</keyword>
<dbReference type="AlphaFoldDB" id="Q0EWN3"/>
<dbReference type="FunCoup" id="Q0EWN3">
    <property type="interactions" value="92"/>
</dbReference>
<evidence type="ECO:0000256" key="2">
    <source>
        <dbReference type="ARBA" id="ARBA00005268"/>
    </source>
</evidence>
<keyword evidence="8" id="KW-1185">Reference proteome</keyword>
<dbReference type="eggNOG" id="COG0390">
    <property type="taxonomic scope" value="Bacteria"/>
</dbReference>
<dbReference type="Pfam" id="PF03649">
    <property type="entry name" value="UPF0014"/>
    <property type="match status" value="2"/>
</dbReference>
<gene>
    <name evidence="7" type="ORF">SPV1_12345</name>
</gene>
<evidence type="ECO:0000256" key="4">
    <source>
        <dbReference type="ARBA" id="ARBA00022989"/>
    </source>
</evidence>
<evidence type="ECO:0000256" key="5">
    <source>
        <dbReference type="ARBA" id="ARBA00023136"/>
    </source>
</evidence>
<sequence>MLSDTAMTDMLIKLVAAWMLLAGVALWARREQLGLSQRMLVASARGLVQLLALAFVLHWIFDIRSHIAQAALIAVFCMLAAHNSASHYDGKVSTWVAAATGLICGCLLTLPWLAWAGAIGDDTRTLVPLGSMIAANGMNAVSIMFERMKSGSVVGEGMKTAMIPTIDTLRVVGLVHMPGIFVGMVLAGAAALDAAAAQLVVLYMIIASSFTSCLVSVLMMNHVQKRGGAGAGSPDV</sequence>
<feature type="transmembrane region" description="Helical" evidence="6">
    <location>
        <begin position="6"/>
        <end position="28"/>
    </location>
</feature>
<comment type="similarity">
    <text evidence="2">Belongs to the UPF0014 family.</text>
</comment>
<evidence type="ECO:0000313" key="8">
    <source>
        <dbReference type="Proteomes" id="UP000005297"/>
    </source>
</evidence>
<comment type="subcellular location">
    <subcellularLocation>
        <location evidence="1">Membrane</location>
        <topology evidence="1">Multi-pass membrane protein</topology>
    </subcellularLocation>
</comment>
<comment type="caution">
    <text evidence="7">The sequence shown here is derived from an EMBL/GenBank/DDBJ whole genome shotgun (WGS) entry which is preliminary data.</text>
</comment>
<evidence type="ECO:0000313" key="7">
    <source>
        <dbReference type="EMBL" id="EAU53644.1"/>
    </source>
</evidence>
<proteinExistence type="inferred from homology"/>
<evidence type="ECO:0000256" key="1">
    <source>
        <dbReference type="ARBA" id="ARBA00004141"/>
    </source>
</evidence>
<name>Q0EWN3_9PROT</name>
<evidence type="ECO:0000256" key="6">
    <source>
        <dbReference type="SAM" id="Phobius"/>
    </source>
</evidence>
<keyword evidence="4 6" id="KW-1133">Transmembrane helix</keyword>
<feature type="transmembrane region" description="Helical" evidence="6">
    <location>
        <begin position="67"/>
        <end position="85"/>
    </location>
</feature>
<dbReference type="GO" id="GO:0005886">
    <property type="term" value="C:plasma membrane"/>
    <property type="evidence" value="ECO:0007669"/>
    <property type="project" value="TreeGrafter"/>
</dbReference>
<feature type="transmembrane region" description="Helical" evidence="6">
    <location>
        <begin position="40"/>
        <end position="61"/>
    </location>
</feature>
<dbReference type="InParanoid" id="Q0EWN3"/>
<organism evidence="7 8">
    <name type="scientific">Mariprofundus ferrooxydans PV-1</name>
    <dbReference type="NCBI Taxonomy" id="314345"/>
    <lineage>
        <taxon>Bacteria</taxon>
        <taxon>Pseudomonadati</taxon>
        <taxon>Pseudomonadota</taxon>
        <taxon>Candidatius Mariprofundia</taxon>
        <taxon>Mariprofundales</taxon>
        <taxon>Mariprofundaceae</taxon>
        <taxon>Mariprofundus</taxon>
    </lineage>
</organism>
<protein>
    <submittedName>
        <fullName evidence="7">ABC transporter, permease protein</fullName>
    </submittedName>
</protein>